<evidence type="ECO:0000313" key="4">
    <source>
        <dbReference type="EMBL" id="CAJ1060219.1"/>
    </source>
</evidence>
<dbReference type="AlphaFoldDB" id="A0AAV1FHT3"/>
<keyword evidence="5" id="KW-1185">Reference proteome</keyword>
<dbReference type="EMBL" id="OY660870">
    <property type="protein sequence ID" value="CAJ1060219.1"/>
    <property type="molecule type" value="Genomic_DNA"/>
</dbReference>
<feature type="domain" description="DDE Tnp4" evidence="3">
    <location>
        <begin position="24"/>
        <end position="78"/>
    </location>
</feature>
<protein>
    <submittedName>
        <fullName evidence="4">Uncharacterized protein LOC125899660</fullName>
    </submittedName>
</protein>
<sequence>MVEIPAWRSQSVLSSPNKLPLHVRVQEQFSRHHSRARSVVERAFGVMKTRWRAMFFKALEVSPAFASDIVACCAFLHNLCLTTNDVIELEEHVVSDGDL</sequence>
<proteinExistence type="predicted"/>
<name>A0AAV1FHT3_XYRNO</name>
<dbReference type="Proteomes" id="UP001178508">
    <property type="component" value="Chromosome 7"/>
</dbReference>
<evidence type="ECO:0000256" key="1">
    <source>
        <dbReference type="ARBA" id="ARBA00001968"/>
    </source>
</evidence>
<evidence type="ECO:0000259" key="3">
    <source>
        <dbReference type="Pfam" id="PF13359"/>
    </source>
</evidence>
<dbReference type="Pfam" id="PF13359">
    <property type="entry name" value="DDE_Tnp_4"/>
    <property type="match status" value="1"/>
</dbReference>
<accession>A0AAV1FHT3</accession>
<evidence type="ECO:0000313" key="5">
    <source>
        <dbReference type="Proteomes" id="UP001178508"/>
    </source>
</evidence>
<dbReference type="GO" id="GO:0046872">
    <property type="term" value="F:metal ion binding"/>
    <property type="evidence" value="ECO:0007669"/>
    <property type="project" value="UniProtKB-KW"/>
</dbReference>
<gene>
    <name evidence="4" type="ORF">XNOV1_A009759</name>
</gene>
<comment type="cofactor">
    <cofactor evidence="1">
        <name>a divalent metal cation</name>
        <dbReference type="ChEBI" id="CHEBI:60240"/>
    </cofactor>
</comment>
<reference evidence="4" key="1">
    <citation type="submission" date="2023-08" db="EMBL/GenBank/DDBJ databases">
        <authorList>
            <person name="Alioto T."/>
            <person name="Alioto T."/>
            <person name="Gomez Garrido J."/>
        </authorList>
    </citation>
    <scope>NUCLEOTIDE SEQUENCE</scope>
</reference>
<evidence type="ECO:0000256" key="2">
    <source>
        <dbReference type="ARBA" id="ARBA00022723"/>
    </source>
</evidence>
<keyword evidence="2" id="KW-0479">Metal-binding</keyword>
<dbReference type="InterPro" id="IPR027806">
    <property type="entry name" value="HARBI1_dom"/>
</dbReference>
<organism evidence="4 5">
    <name type="scientific">Xyrichtys novacula</name>
    <name type="common">Pearly razorfish</name>
    <name type="synonym">Hemipteronotus novacula</name>
    <dbReference type="NCBI Taxonomy" id="13765"/>
    <lineage>
        <taxon>Eukaryota</taxon>
        <taxon>Metazoa</taxon>
        <taxon>Chordata</taxon>
        <taxon>Craniata</taxon>
        <taxon>Vertebrata</taxon>
        <taxon>Euteleostomi</taxon>
        <taxon>Actinopterygii</taxon>
        <taxon>Neopterygii</taxon>
        <taxon>Teleostei</taxon>
        <taxon>Neoteleostei</taxon>
        <taxon>Acanthomorphata</taxon>
        <taxon>Eupercaria</taxon>
        <taxon>Labriformes</taxon>
        <taxon>Labridae</taxon>
        <taxon>Xyrichtys</taxon>
    </lineage>
</organism>